<keyword evidence="1" id="KW-1015">Disulfide bond</keyword>
<organism evidence="5 6">
    <name type="scientific">Cymbomonas tetramitiformis</name>
    <dbReference type="NCBI Taxonomy" id="36881"/>
    <lineage>
        <taxon>Eukaryota</taxon>
        <taxon>Viridiplantae</taxon>
        <taxon>Chlorophyta</taxon>
        <taxon>Pyramimonadophyceae</taxon>
        <taxon>Pyramimonadales</taxon>
        <taxon>Pyramimonadaceae</taxon>
        <taxon>Cymbomonas</taxon>
    </lineage>
</organism>
<keyword evidence="3" id="KW-1133">Transmembrane helix</keyword>
<evidence type="ECO:0000259" key="4">
    <source>
        <dbReference type="PROSITE" id="PS50026"/>
    </source>
</evidence>
<comment type="caution">
    <text evidence="5">The sequence shown here is derived from an EMBL/GenBank/DDBJ whole genome shotgun (WGS) entry which is preliminary data.</text>
</comment>
<name>A0AAE0FSK7_9CHLO</name>
<feature type="disulfide bond" evidence="1">
    <location>
        <begin position="108"/>
        <end position="118"/>
    </location>
</feature>
<feature type="compositionally biased region" description="Polar residues" evidence="2">
    <location>
        <begin position="41"/>
        <end position="56"/>
    </location>
</feature>
<comment type="caution">
    <text evidence="1">Lacks conserved residue(s) required for the propagation of feature annotation.</text>
</comment>
<gene>
    <name evidence="5" type="ORF">CYMTET_26020</name>
</gene>
<evidence type="ECO:0000256" key="3">
    <source>
        <dbReference type="SAM" id="Phobius"/>
    </source>
</evidence>
<dbReference type="PROSITE" id="PS00022">
    <property type="entry name" value="EGF_1"/>
    <property type="match status" value="1"/>
</dbReference>
<keyword evidence="3" id="KW-0812">Transmembrane</keyword>
<reference evidence="5 6" key="1">
    <citation type="journal article" date="2015" name="Genome Biol. Evol.">
        <title>Comparative Genomics of a Bacterivorous Green Alga Reveals Evolutionary Causalities and Consequences of Phago-Mixotrophic Mode of Nutrition.</title>
        <authorList>
            <person name="Burns J.A."/>
            <person name="Paasch A."/>
            <person name="Narechania A."/>
            <person name="Kim E."/>
        </authorList>
    </citation>
    <scope>NUCLEOTIDE SEQUENCE [LARGE SCALE GENOMIC DNA]</scope>
    <source>
        <strain evidence="5 6">PLY_AMNH</strain>
    </source>
</reference>
<dbReference type="PROSITE" id="PS50026">
    <property type="entry name" value="EGF_3"/>
    <property type="match status" value="1"/>
</dbReference>
<sequence>MIATAWGPSRILGIRGVAIFVLLAIDCTLCQNIYRPRNLGRSNRGYQVQQPRTSKQAGPFQLPPRLGQDASRRTRGEEPAEQNTPQPREDVVTSSVQSSDVASGRKLCPEGCLRAGTCNFLTGTCECPVNATGSDCRTPALPSCMFGNALWLPDFLCDDHIHASATEVAKASSRGGATRGSRSFQGRYFWVGPIPCECVMEAISGTMQARYEGIHVVCLDVNSDTSFLESAVPSVVTDLATPSGVWGAVSVQLPPVLKPALPATLEFNVSRYASPLAACPDNCAHLGWCDARGECRCLKTLARLSPEGVCDVWGFCHCEDGFWGLDCGLRWLPGDSAPVVHVSKSANELTAQHTKPRRAQWAASPADAEPSDTQRPRIYVFDLNPALRSPCKWRFACHLLLERVLQSSFRVADPASADYFWIPSALPIHEQTLAALLHILRDGWASYMPGRGQARQILPVPFDHGGGDLRRSRAQRDAASDPWSPARELVFLQLHGARDGADQVAFGWGIVGRAREGAMAIKESIGRMGHWTFVQGNKRCRIGCAQSGKDIVVPPSNLEADGPLKGYSLEDLQKRSPW</sequence>
<dbReference type="EMBL" id="LGRX02014028">
    <property type="protein sequence ID" value="KAK3265286.1"/>
    <property type="molecule type" value="Genomic_DNA"/>
</dbReference>
<dbReference type="Proteomes" id="UP001190700">
    <property type="component" value="Unassembled WGS sequence"/>
</dbReference>
<accession>A0AAE0FSK7</accession>
<keyword evidence="3" id="KW-0472">Membrane</keyword>
<keyword evidence="1" id="KW-0245">EGF-like domain</keyword>
<evidence type="ECO:0000256" key="2">
    <source>
        <dbReference type="SAM" id="MobiDB-lite"/>
    </source>
</evidence>
<feature type="region of interest" description="Disordered" evidence="2">
    <location>
        <begin position="41"/>
        <end position="98"/>
    </location>
</feature>
<keyword evidence="6" id="KW-1185">Reference proteome</keyword>
<dbReference type="InterPro" id="IPR000742">
    <property type="entry name" value="EGF"/>
</dbReference>
<feature type="disulfide bond" evidence="1">
    <location>
        <begin position="127"/>
        <end position="136"/>
    </location>
</feature>
<evidence type="ECO:0000313" key="6">
    <source>
        <dbReference type="Proteomes" id="UP001190700"/>
    </source>
</evidence>
<proteinExistence type="predicted"/>
<dbReference type="AlphaFoldDB" id="A0AAE0FSK7"/>
<evidence type="ECO:0000313" key="5">
    <source>
        <dbReference type="EMBL" id="KAK3265286.1"/>
    </source>
</evidence>
<evidence type="ECO:0000256" key="1">
    <source>
        <dbReference type="PROSITE-ProRule" id="PRU00076"/>
    </source>
</evidence>
<feature type="domain" description="EGF-like" evidence="4">
    <location>
        <begin position="104"/>
        <end position="137"/>
    </location>
</feature>
<protein>
    <recommendedName>
        <fullName evidence="4">EGF-like domain-containing protein</fullName>
    </recommendedName>
</protein>
<feature type="transmembrane region" description="Helical" evidence="3">
    <location>
        <begin position="12"/>
        <end position="34"/>
    </location>
</feature>